<sequence length="98" mass="10717">MVPVDIDVWLDTERTGNQITVIPYVRTAEEMKVHYDIVLLRKGTSIKQSGNVLASASKPGGMGRMTVNTGNGNESCRINIVLQTDGSKLGQYEFDCPS</sequence>
<reference evidence="1 2" key="1">
    <citation type="submission" date="2023-10" db="EMBL/GenBank/DDBJ databases">
        <title>Noviherbaspirillum sp. CPCC 100848 genome assembly.</title>
        <authorList>
            <person name="Li X.Y."/>
            <person name="Fang X.M."/>
        </authorList>
    </citation>
    <scope>NUCLEOTIDE SEQUENCE [LARGE SCALE GENOMIC DNA]</scope>
    <source>
        <strain evidence="1 2">CPCC 100848</strain>
    </source>
</reference>
<dbReference type="RefSeq" id="WP_326504633.1">
    <property type="nucleotide sequence ID" value="NZ_JAWIIV010000001.1"/>
</dbReference>
<keyword evidence="2" id="KW-1185">Reference proteome</keyword>
<comment type="caution">
    <text evidence="1">The sequence shown here is derived from an EMBL/GenBank/DDBJ whole genome shotgun (WGS) entry which is preliminary data.</text>
</comment>
<gene>
    <name evidence="1" type="ORF">RY831_01880</name>
</gene>
<evidence type="ECO:0008006" key="3">
    <source>
        <dbReference type="Google" id="ProtNLM"/>
    </source>
</evidence>
<evidence type="ECO:0000313" key="1">
    <source>
        <dbReference type="EMBL" id="MEC4717888.1"/>
    </source>
</evidence>
<evidence type="ECO:0000313" key="2">
    <source>
        <dbReference type="Proteomes" id="UP001352263"/>
    </source>
</evidence>
<dbReference type="InterPro" id="IPR053722">
    <property type="entry name" value="Curli_assembly_CsgC/AgfC"/>
</dbReference>
<dbReference type="EMBL" id="JAWIIV010000001">
    <property type="protein sequence ID" value="MEC4717888.1"/>
    <property type="molecule type" value="Genomic_DNA"/>
</dbReference>
<name>A0ABU6J360_9BURK</name>
<proteinExistence type="predicted"/>
<dbReference type="Proteomes" id="UP001352263">
    <property type="component" value="Unassembled WGS sequence"/>
</dbReference>
<dbReference type="Gene3D" id="2.60.40.2420">
    <property type="match status" value="1"/>
</dbReference>
<accession>A0ABU6J360</accession>
<protein>
    <recommendedName>
        <fullName evidence="3">Curli assembly protein CsgC</fullName>
    </recommendedName>
</protein>
<organism evidence="1 2">
    <name type="scientific">Noviherbaspirillum album</name>
    <dbReference type="NCBI Taxonomy" id="3080276"/>
    <lineage>
        <taxon>Bacteria</taxon>
        <taxon>Pseudomonadati</taxon>
        <taxon>Pseudomonadota</taxon>
        <taxon>Betaproteobacteria</taxon>
        <taxon>Burkholderiales</taxon>
        <taxon>Oxalobacteraceae</taxon>
        <taxon>Noviherbaspirillum</taxon>
    </lineage>
</organism>